<dbReference type="InterPro" id="IPR036789">
    <property type="entry name" value="Ribosomal_uL6-like_a/b-dom_sf"/>
</dbReference>
<dbReference type="Gene3D" id="3.90.930.12">
    <property type="entry name" value="Ribosomal protein L6, alpha-beta domain"/>
    <property type="match status" value="2"/>
</dbReference>
<reference evidence="10" key="2">
    <citation type="submission" date="2021-08" db="EMBL/GenBank/DDBJ databases">
        <authorList>
            <person name="Dalcin Martins P."/>
        </authorList>
    </citation>
    <scope>NUCLEOTIDE SEQUENCE</scope>
    <source>
        <strain evidence="10">MAG_39</strain>
    </source>
</reference>
<evidence type="ECO:0000256" key="8">
    <source>
        <dbReference type="RuleBase" id="RU003870"/>
    </source>
</evidence>
<comment type="function">
    <text evidence="6 8">This protein binds to the 23S rRNA, and is important in its secondary structure. It is located near the subunit interface in the base of the L7/L12 stalk, and near the tRNA binding site of the peptidyltransferase center.</text>
</comment>
<dbReference type="EMBL" id="JAIOIV010000148">
    <property type="protein sequence ID" value="MBZ0158305.1"/>
    <property type="molecule type" value="Genomic_DNA"/>
</dbReference>
<evidence type="ECO:0000256" key="2">
    <source>
        <dbReference type="ARBA" id="ARBA00022730"/>
    </source>
</evidence>
<dbReference type="InterPro" id="IPR000702">
    <property type="entry name" value="Ribosomal_uL6-like"/>
</dbReference>
<comment type="subunit">
    <text evidence="6">Part of the 50S ribosomal subunit.</text>
</comment>
<keyword evidence="4 6" id="KW-0689">Ribosomal protein</keyword>
<evidence type="ECO:0000313" key="11">
    <source>
        <dbReference type="Proteomes" id="UP000705867"/>
    </source>
</evidence>
<dbReference type="NCBIfam" id="TIGR03654">
    <property type="entry name" value="L6_bact"/>
    <property type="match status" value="1"/>
</dbReference>
<dbReference type="PANTHER" id="PTHR11655">
    <property type="entry name" value="60S/50S RIBOSOMAL PROTEIN L6/L9"/>
    <property type="match status" value="1"/>
</dbReference>
<comment type="similarity">
    <text evidence="1 6 7">Belongs to the universal ribosomal protein uL6 family.</text>
</comment>
<evidence type="ECO:0000313" key="10">
    <source>
        <dbReference type="EMBL" id="MBZ0158305.1"/>
    </source>
</evidence>
<dbReference type="AlphaFoldDB" id="A0A953SDQ8"/>
<dbReference type="PANTHER" id="PTHR11655:SF14">
    <property type="entry name" value="LARGE RIBOSOMAL SUBUNIT PROTEIN UL6M"/>
    <property type="match status" value="1"/>
</dbReference>
<dbReference type="PRINTS" id="PR00059">
    <property type="entry name" value="RIBOSOMALL6"/>
</dbReference>
<keyword evidence="3 6" id="KW-0694">RNA-binding</keyword>
<dbReference type="GO" id="GO:0022625">
    <property type="term" value="C:cytosolic large ribosomal subunit"/>
    <property type="evidence" value="ECO:0007669"/>
    <property type="project" value="UniProtKB-UniRule"/>
</dbReference>
<dbReference type="PIRSF" id="PIRSF002162">
    <property type="entry name" value="Ribosomal_L6"/>
    <property type="match status" value="1"/>
</dbReference>
<dbReference type="PROSITE" id="PS00525">
    <property type="entry name" value="RIBOSOMAL_L6_1"/>
    <property type="match status" value="1"/>
</dbReference>
<keyword evidence="2 6" id="KW-0699">rRNA-binding</keyword>
<dbReference type="FunFam" id="3.90.930.12:FF:000001">
    <property type="entry name" value="50S ribosomal protein L6"/>
    <property type="match status" value="1"/>
</dbReference>
<sequence length="180" mass="19439">MSRIGKKPIELAQGINVEVKEDVVRVKGPKGELAYTFPEGVKITVADGKILVERGFETKEGRALHGLARSLVANMVTGVSQGYTRTLEIKGIGYRAQVRGTTLSFTLGYSHPVEFQLPQGVAATVDEKQTTVTLSGIDKQLLGQVAANIRKLRSPDAYKGKGIRYAGEKIKLKAGKTGKK</sequence>
<dbReference type="Proteomes" id="UP000705867">
    <property type="component" value="Unassembled WGS sequence"/>
</dbReference>
<organism evidence="10 11">
    <name type="scientific">Candidatus Nitrobium versatile</name>
    <dbReference type="NCBI Taxonomy" id="2884831"/>
    <lineage>
        <taxon>Bacteria</taxon>
        <taxon>Pseudomonadati</taxon>
        <taxon>Nitrospirota</taxon>
        <taxon>Nitrospiria</taxon>
        <taxon>Nitrospirales</taxon>
        <taxon>Nitrospiraceae</taxon>
        <taxon>Candidatus Nitrobium</taxon>
    </lineage>
</organism>
<evidence type="ECO:0000259" key="9">
    <source>
        <dbReference type="Pfam" id="PF00347"/>
    </source>
</evidence>
<proteinExistence type="inferred from homology"/>
<evidence type="ECO:0000256" key="6">
    <source>
        <dbReference type="HAMAP-Rule" id="MF_01365"/>
    </source>
</evidence>
<comment type="caution">
    <text evidence="10">The sequence shown here is derived from an EMBL/GenBank/DDBJ whole genome shotgun (WGS) entry which is preliminary data.</text>
</comment>
<protein>
    <recommendedName>
        <fullName evidence="6">Large ribosomal subunit protein uL6</fullName>
    </recommendedName>
</protein>
<evidence type="ECO:0000256" key="1">
    <source>
        <dbReference type="ARBA" id="ARBA00009356"/>
    </source>
</evidence>
<reference evidence="10" key="1">
    <citation type="journal article" date="2021" name="bioRxiv">
        <title>Unraveling nitrogen, sulfur and carbon metabolic pathways and microbial community transcriptional responses to substrate deprivation and toxicity stresses in a bioreactor mimicking anoxic brackish coastal sediment conditions.</title>
        <authorList>
            <person name="Martins P.D."/>
            <person name="Echeveste M.J."/>
            <person name="Arshad A."/>
            <person name="Kurth J."/>
            <person name="Ouboter H."/>
            <person name="Jetten M.S.M."/>
            <person name="Welte C.U."/>
        </authorList>
    </citation>
    <scope>NUCLEOTIDE SEQUENCE</scope>
    <source>
        <strain evidence="10">MAG_39</strain>
    </source>
</reference>
<dbReference type="GO" id="GO:0003735">
    <property type="term" value="F:structural constituent of ribosome"/>
    <property type="evidence" value="ECO:0007669"/>
    <property type="project" value="UniProtKB-UniRule"/>
</dbReference>
<dbReference type="GO" id="GO:0002181">
    <property type="term" value="P:cytoplasmic translation"/>
    <property type="evidence" value="ECO:0007669"/>
    <property type="project" value="TreeGrafter"/>
</dbReference>
<dbReference type="Pfam" id="PF00347">
    <property type="entry name" value="Ribosomal_L6"/>
    <property type="match status" value="2"/>
</dbReference>
<dbReference type="GO" id="GO:0019843">
    <property type="term" value="F:rRNA binding"/>
    <property type="evidence" value="ECO:0007669"/>
    <property type="project" value="UniProtKB-UniRule"/>
</dbReference>
<evidence type="ECO:0000256" key="7">
    <source>
        <dbReference type="RuleBase" id="RU003869"/>
    </source>
</evidence>
<feature type="domain" description="Large ribosomal subunit protein uL6 alpha-beta" evidence="9">
    <location>
        <begin position="91"/>
        <end position="165"/>
    </location>
</feature>
<dbReference type="InterPro" id="IPR019906">
    <property type="entry name" value="Ribosomal_uL6_bac-type"/>
</dbReference>
<keyword evidence="5 6" id="KW-0687">Ribonucleoprotein</keyword>
<evidence type="ECO:0000256" key="3">
    <source>
        <dbReference type="ARBA" id="ARBA00022884"/>
    </source>
</evidence>
<feature type="domain" description="Large ribosomal subunit protein uL6 alpha-beta" evidence="9">
    <location>
        <begin position="13"/>
        <end position="82"/>
    </location>
</feature>
<dbReference type="FunFam" id="3.90.930.12:FF:000002">
    <property type="entry name" value="50S ribosomal protein L6"/>
    <property type="match status" value="1"/>
</dbReference>
<dbReference type="InterPro" id="IPR002358">
    <property type="entry name" value="Ribosomal_uL6_CS"/>
</dbReference>
<evidence type="ECO:0000256" key="4">
    <source>
        <dbReference type="ARBA" id="ARBA00022980"/>
    </source>
</evidence>
<gene>
    <name evidence="6 10" type="primary">rplF</name>
    <name evidence="10" type="ORF">K8I29_19080</name>
</gene>
<evidence type="ECO:0000256" key="5">
    <source>
        <dbReference type="ARBA" id="ARBA00023274"/>
    </source>
</evidence>
<name>A0A953SDQ8_9BACT</name>
<dbReference type="InterPro" id="IPR020040">
    <property type="entry name" value="Ribosomal_uL6_a/b-dom"/>
</dbReference>
<dbReference type="HAMAP" id="MF_01365_B">
    <property type="entry name" value="Ribosomal_uL6_B"/>
    <property type="match status" value="1"/>
</dbReference>
<dbReference type="SUPFAM" id="SSF56053">
    <property type="entry name" value="Ribosomal protein L6"/>
    <property type="match status" value="2"/>
</dbReference>
<accession>A0A953SDQ8</accession>